<dbReference type="EMBL" id="CAJVPT010020697">
    <property type="protein sequence ID" value="CAG8650096.1"/>
    <property type="molecule type" value="Genomic_DNA"/>
</dbReference>
<name>A0ACA9NGR9_9GLOM</name>
<sequence>SLSRAPTPHSRSADEEAFLECSEAIKANLGDVNIIKKVSDKEKKWWVDGNYNGIDEERLPLRLMENVTYREYEKKSEISNAGRFWEFDDGAVIIYELPNRDHEVAHGEFAFQFMSTFSNLSFQDRVSSIGATRRRSARQPDASFVPNRLPIPSPHPSDAP</sequence>
<evidence type="ECO:0000313" key="1">
    <source>
        <dbReference type="EMBL" id="CAG8650096.1"/>
    </source>
</evidence>
<evidence type="ECO:0000313" key="2">
    <source>
        <dbReference type="Proteomes" id="UP000789525"/>
    </source>
</evidence>
<proteinExistence type="predicted"/>
<gene>
    <name evidence="1" type="ORF">ACOLOM_LOCUS8223</name>
</gene>
<feature type="non-terminal residue" evidence="1">
    <location>
        <position position="160"/>
    </location>
</feature>
<keyword evidence="2" id="KW-1185">Reference proteome</keyword>
<feature type="non-terminal residue" evidence="1">
    <location>
        <position position="1"/>
    </location>
</feature>
<protein>
    <submittedName>
        <fullName evidence="1">2842_t:CDS:1</fullName>
    </submittedName>
</protein>
<accession>A0ACA9NGR9</accession>
<reference evidence="1" key="1">
    <citation type="submission" date="2021-06" db="EMBL/GenBank/DDBJ databases">
        <authorList>
            <person name="Kallberg Y."/>
            <person name="Tangrot J."/>
            <person name="Rosling A."/>
        </authorList>
    </citation>
    <scope>NUCLEOTIDE SEQUENCE</scope>
    <source>
        <strain evidence="1">CL356</strain>
    </source>
</reference>
<dbReference type="Proteomes" id="UP000789525">
    <property type="component" value="Unassembled WGS sequence"/>
</dbReference>
<organism evidence="1 2">
    <name type="scientific">Acaulospora colombiana</name>
    <dbReference type="NCBI Taxonomy" id="27376"/>
    <lineage>
        <taxon>Eukaryota</taxon>
        <taxon>Fungi</taxon>
        <taxon>Fungi incertae sedis</taxon>
        <taxon>Mucoromycota</taxon>
        <taxon>Glomeromycotina</taxon>
        <taxon>Glomeromycetes</taxon>
        <taxon>Diversisporales</taxon>
        <taxon>Acaulosporaceae</taxon>
        <taxon>Acaulospora</taxon>
    </lineage>
</organism>
<comment type="caution">
    <text evidence="1">The sequence shown here is derived from an EMBL/GenBank/DDBJ whole genome shotgun (WGS) entry which is preliminary data.</text>
</comment>